<dbReference type="GO" id="GO:0032259">
    <property type="term" value="P:methylation"/>
    <property type="evidence" value="ECO:0007669"/>
    <property type="project" value="UniProtKB-KW"/>
</dbReference>
<dbReference type="InterPro" id="IPR029063">
    <property type="entry name" value="SAM-dependent_MTases_sf"/>
</dbReference>
<dbReference type="Proteomes" id="UP000323886">
    <property type="component" value="Unassembled WGS sequence"/>
</dbReference>
<organism evidence="4 5">
    <name type="scientific">Blastochloris sulfoviridis</name>
    <dbReference type="NCBI Taxonomy" id="50712"/>
    <lineage>
        <taxon>Bacteria</taxon>
        <taxon>Pseudomonadati</taxon>
        <taxon>Pseudomonadota</taxon>
        <taxon>Alphaproteobacteria</taxon>
        <taxon>Hyphomicrobiales</taxon>
        <taxon>Blastochloridaceae</taxon>
        <taxon>Blastochloris</taxon>
    </lineage>
</organism>
<comment type="caution">
    <text evidence="4">The sequence shown here is derived from an EMBL/GenBank/DDBJ whole genome shotgun (WGS) entry which is preliminary data.</text>
</comment>
<dbReference type="Gene3D" id="3.40.50.150">
    <property type="entry name" value="Vaccinia Virus protein VP39"/>
    <property type="match status" value="1"/>
</dbReference>
<dbReference type="CDD" id="cd02440">
    <property type="entry name" value="AdoMet_MTases"/>
    <property type="match status" value="1"/>
</dbReference>
<dbReference type="GO" id="GO:0008170">
    <property type="term" value="F:N-methyltransferase activity"/>
    <property type="evidence" value="ECO:0007669"/>
    <property type="project" value="UniProtKB-ARBA"/>
</dbReference>
<dbReference type="RefSeq" id="WP_150096299.1">
    <property type="nucleotide sequence ID" value="NZ_VWPL01000004.1"/>
</dbReference>
<evidence type="ECO:0000313" key="5">
    <source>
        <dbReference type="Proteomes" id="UP000323886"/>
    </source>
</evidence>
<reference evidence="4 5" key="1">
    <citation type="submission" date="2019-09" db="EMBL/GenBank/DDBJ databases">
        <title>Draft Whole-Genome sequence of Blastochloris sulfoviridis DSM 729.</title>
        <authorList>
            <person name="Meyer T.E."/>
            <person name="Kyndt J.A."/>
        </authorList>
    </citation>
    <scope>NUCLEOTIDE SEQUENCE [LARGE SCALE GENOMIC DNA]</scope>
    <source>
        <strain evidence="4 5">DSM 729</strain>
    </source>
</reference>
<evidence type="ECO:0000256" key="2">
    <source>
        <dbReference type="ARBA" id="ARBA00022691"/>
    </source>
</evidence>
<accession>A0A5M6I580</accession>
<dbReference type="Pfam" id="PF05175">
    <property type="entry name" value="MTS"/>
    <property type="match status" value="1"/>
</dbReference>
<dbReference type="GO" id="GO:0008757">
    <property type="term" value="F:S-adenosylmethionine-dependent methyltransferase activity"/>
    <property type="evidence" value="ECO:0007669"/>
    <property type="project" value="UniProtKB-ARBA"/>
</dbReference>
<keyword evidence="2" id="KW-0949">S-adenosyl-L-methionine</keyword>
<dbReference type="EMBL" id="VWPL01000004">
    <property type="protein sequence ID" value="KAA5602928.1"/>
    <property type="molecule type" value="Genomic_DNA"/>
</dbReference>
<evidence type="ECO:0000313" key="4">
    <source>
        <dbReference type="EMBL" id="KAA5602928.1"/>
    </source>
</evidence>
<name>A0A5M6I580_9HYPH</name>
<dbReference type="PANTHER" id="PTHR47739:SF1">
    <property type="entry name" value="TRNA1(VAL) (ADENINE(37)-N6)-METHYLTRANSFERASE"/>
    <property type="match status" value="1"/>
</dbReference>
<dbReference type="InterPro" id="IPR050210">
    <property type="entry name" value="tRNA_Adenine-N(6)_MTase"/>
</dbReference>
<keyword evidence="5" id="KW-1185">Reference proteome</keyword>
<dbReference type="AlphaFoldDB" id="A0A5M6I580"/>
<evidence type="ECO:0000256" key="1">
    <source>
        <dbReference type="ARBA" id="ARBA00022603"/>
    </source>
</evidence>
<dbReference type="GO" id="GO:0003676">
    <property type="term" value="F:nucleic acid binding"/>
    <property type="evidence" value="ECO:0007669"/>
    <property type="project" value="InterPro"/>
</dbReference>
<keyword evidence="1 4" id="KW-0489">Methyltransferase</keyword>
<keyword evidence="4" id="KW-0808">Transferase</keyword>
<dbReference type="OrthoDB" id="5489421at2"/>
<dbReference type="InterPro" id="IPR007848">
    <property type="entry name" value="Small_mtfrase_dom"/>
</dbReference>
<dbReference type="InterPro" id="IPR002052">
    <property type="entry name" value="DNA_methylase_N6_adenine_CS"/>
</dbReference>
<feature type="domain" description="Methyltransferase small" evidence="3">
    <location>
        <begin position="37"/>
        <end position="137"/>
    </location>
</feature>
<sequence length="255" mass="25984">MLDSSPPPALTDDAVLGGRLKLLQPARGHRAGHDAILLAAAVPAAPGERAADLGAGIGTAGLAVAARVPGLSMVLVEIDPGLAALALENSRRNGLDERVSAVAADIGDIGRANGPPALPADRFDQVLCNPPFLDPGRHAASPDPDKRRAHLPERPRADWIAAALRLLTPGGTLTLIERADALAGVLADLDARWGAIEVVPVHPRPGAAAARVLVRARKGRRTPLALLPALVLADAAGRPSEAADAVLRAGAALPA</sequence>
<gene>
    <name evidence="4" type="ORF">F1193_03590</name>
</gene>
<dbReference type="PROSITE" id="PS00092">
    <property type="entry name" value="N6_MTASE"/>
    <property type="match status" value="1"/>
</dbReference>
<evidence type="ECO:0000259" key="3">
    <source>
        <dbReference type="Pfam" id="PF05175"/>
    </source>
</evidence>
<proteinExistence type="predicted"/>
<dbReference type="SUPFAM" id="SSF53335">
    <property type="entry name" value="S-adenosyl-L-methionine-dependent methyltransferases"/>
    <property type="match status" value="1"/>
</dbReference>
<protein>
    <submittedName>
        <fullName evidence="4">Methyltransferase</fullName>
    </submittedName>
</protein>
<dbReference type="PANTHER" id="PTHR47739">
    <property type="entry name" value="TRNA1(VAL) (ADENINE(37)-N6)-METHYLTRANSFERASE"/>
    <property type="match status" value="1"/>
</dbReference>